<dbReference type="PANTHER" id="PTHR43532:SF1">
    <property type="entry name" value="GLUCOSE-1-PHOSPHATE THYMIDYLYLTRANSFERASE 1"/>
    <property type="match status" value="1"/>
</dbReference>
<evidence type="ECO:0000256" key="1">
    <source>
        <dbReference type="ARBA" id="ARBA00001946"/>
    </source>
</evidence>
<keyword evidence="8" id="KW-0460">Magnesium</keyword>
<evidence type="ECO:0000313" key="14">
    <source>
        <dbReference type="EMBL" id="ARF65148.1"/>
    </source>
</evidence>
<evidence type="ECO:0000256" key="12">
    <source>
        <dbReference type="SAM" id="MobiDB-lite"/>
    </source>
</evidence>
<proteinExistence type="inferred from homology"/>
<evidence type="ECO:0000259" key="13">
    <source>
        <dbReference type="Pfam" id="PF00483"/>
    </source>
</evidence>
<dbReference type="InterPro" id="IPR029044">
    <property type="entry name" value="Nucleotide-diphossugar_trans"/>
</dbReference>
<keyword evidence="6" id="KW-0548">Nucleotidyltransferase</keyword>
<dbReference type="OrthoDB" id="9803871at2"/>
<comment type="cofactor">
    <cofactor evidence="1">
        <name>Mg(2+)</name>
        <dbReference type="ChEBI" id="CHEBI:18420"/>
    </cofactor>
</comment>
<dbReference type="GO" id="GO:0046872">
    <property type="term" value="F:metal ion binding"/>
    <property type="evidence" value="ECO:0007669"/>
    <property type="project" value="UniProtKB-KW"/>
</dbReference>
<dbReference type="PANTHER" id="PTHR43532">
    <property type="entry name" value="GLUCOSE-1-PHOSPHATE THYMIDYLYLTRANSFERASE"/>
    <property type="match status" value="1"/>
</dbReference>
<evidence type="ECO:0000256" key="4">
    <source>
        <dbReference type="ARBA" id="ARBA00017654"/>
    </source>
</evidence>
<dbReference type="InterPro" id="IPR005907">
    <property type="entry name" value="G1P_thy_trans_s"/>
</dbReference>
<organism evidence="14 15">
    <name type="scientific">Streptomyces violaceoruber</name>
    <dbReference type="NCBI Taxonomy" id="1935"/>
    <lineage>
        <taxon>Bacteria</taxon>
        <taxon>Bacillati</taxon>
        <taxon>Actinomycetota</taxon>
        <taxon>Actinomycetes</taxon>
        <taxon>Kitasatosporales</taxon>
        <taxon>Streptomycetaceae</taxon>
        <taxon>Streptomyces</taxon>
        <taxon>Streptomyces violaceoruber group</taxon>
    </lineage>
</organism>
<accession>A0A1V0UJN9</accession>
<dbReference type="GO" id="GO:0008879">
    <property type="term" value="F:glucose-1-phosphate thymidylyltransferase activity"/>
    <property type="evidence" value="ECO:0007669"/>
    <property type="project" value="UniProtKB-EC"/>
</dbReference>
<dbReference type="SUPFAM" id="SSF53448">
    <property type="entry name" value="Nucleotide-diphospho-sugar transferases"/>
    <property type="match status" value="1"/>
</dbReference>
<name>A0A1V0UJN9_STRVN</name>
<evidence type="ECO:0000256" key="6">
    <source>
        <dbReference type="ARBA" id="ARBA00022695"/>
    </source>
</evidence>
<feature type="domain" description="Nucleotidyl transferase" evidence="13">
    <location>
        <begin position="3"/>
        <end position="237"/>
    </location>
</feature>
<dbReference type="STRING" id="1935.B1H20_29875"/>
<evidence type="ECO:0000256" key="3">
    <source>
        <dbReference type="ARBA" id="ARBA00012461"/>
    </source>
</evidence>
<reference evidence="14 15" key="1">
    <citation type="submission" date="2017-03" db="EMBL/GenBank/DDBJ databases">
        <title>Complete Genome Sequence of a natural compounds producer, Streptomyces violaceus S21.</title>
        <authorList>
            <person name="Zhong C."/>
            <person name="Zhao Z."/>
            <person name="Fu J."/>
            <person name="Zong G."/>
            <person name="Qin R."/>
            <person name="Cao G."/>
        </authorList>
    </citation>
    <scope>NUCLEOTIDE SEQUENCE [LARGE SCALE GENOMIC DNA]</scope>
    <source>
        <strain evidence="14 15">S21</strain>
    </source>
</reference>
<evidence type="ECO:0000256" key="11">
    <source>
        <dbReference type="ARBA" id="ARBA00049336"/>
    </source>
</evidence>
<keyword evidence="7" id="KW-0479">Metal-binding</keyword>
<dbReference type="Pfam" id="PF00483">
    <property type="entry name" value="NTP_transferase"/>
    <property type="match status" value="1"/>
</dbReference>
<protein>
    <recommendedName>
        <fullName evidence="4">Glucose-1-phosphate thymidylyltransferase</fullName>
        <ecNumber evidence="3">2.7.7.24</ecNumber>
    </recommendedName>
    <alternativeName>
        <fullName evidence="10">dTDP-glucose pyrophosphorylase</fullName>
    </alternativeName>
    <alternativeName>
        <fullName evidence="9">dTDP-glucose synthase</fullName>
    </alternativeName>
</protein>
<dbReference type="Proteomes" id="UP000192445">
    <property type="component" value="Chromosome"/>
</dbReference>
<evidence type="ECO:0000256" key="10">
    <source>
        <dbReference type="ARBA" id="ARBA00032598"/>
    </source>
</evidence>
<gene>
    <name evidence="14" type="ORF">B1H20_29875</name>
</gene>
<evidence type="ECO:0000256" key="2">
    <source>
        <dbReference type="ARBA" id="ARBA00010480"/>
    </source>
</evidence>
<dbReference type="InterPro" id="IPR005835">
    <property type="entry name" value="NTP_transferase_dom"/>
</dbReference>
<dbReference type="KEGG" id="svu:B1H20_29875"/>
<evidence type="ECO:0000256" key="7">
    <source>
        <dbReference type="ARBA" id="ARBA00022723"/>
    </source>
</evidence>
<keyword evidence="5" id="KW-0808">Transferase</keyword>
<feature type="compositionally biased region" description="Low complexity" evidence="12">
    <location>
        <begin position="277"/>
        <end position="300"/>
    </location>
</feature>
<feature type="region of interest" description="Disordered" evidence="12">
    <location>
        <begin position="262"/>
        <end position="312"/>
    </location>
</feature>
<sequence>MRGIILAGGSATRLRPLTLVSSKQLLPVYDKPMIYYPLSLLIELGLREILVIAAPEHRDSYERLLGDGSQYGIRLEYAVQDLPRGLAHALLLARPFVDDGPMCLALGDNLFHGPKLPTRLRDALLRHQGCTLFSRKVANPERYGVATVDARGRITHLVEKPERPRSSLAVTGLYFYDNDALDKAAGLTPSHRGELEITDLNRSYVREGRATLVELGDDTTWFDTGTPDSLLDAAQYIRMQQQLRAAPVGSPAESALRAGLIDRVPPEGPAPRPPERSAPGPHPVAAPARPAGPSGRAGPAGHRHSLLAEPQP</sequence>
<evidence type="ECO:0000256" key="8">
    <source>
        <dbReference type="ARBA" id="ARBA00022842"/>
    </source>
</evidence>
<evidence type="ECO:0000256" key="9">
    <source>
        <dbReference type="ARBA" id="ARBA00032492"/>
    </source>
</evidence>
<evidence type="ECO:0000256" key="5">
    <source>
        <dbReference type="ARBA" id="ARBA00022679"/>
    </source>
</evidence>
<evidence type="ECO:0000313" key="15">
    <source>
        <dbReference type="Proteomes" id="UP000192445"/>
    </source>
</evidence>
<comment type="similarity">
    <text evidence="2">Belongs to the glucose-1-phosphate thymidylyltransferase family.</text>
</comment>
<comment type="catalytic activity">
    <reaction evidence="11">
        <text>dTTP + alpha-D-glucose 1-phosphate + H(+) = dTDP-alpha-D-glucose + diphosphate</text>
        <dbReference type="Rhea" id="RHEA:15225"/>
        <dbReference type="ChEBI" id="CHEBI:15378"/>
        <dbReference type="ChEBI" id="CHEBI:33019"/>
        <dbReference type="ChEBI" id="CHEBI:37568"/>
        <dbReference type="ChEBI" id="CHEBI:57477"/>
        <dbReference type="ChEBI" id="CHEBI:58601"/>
        <dbReference type="EC" id="2.7.7.24"/>
    </reaction>
</comment>
<dbReference type="RefSeq" id="WP_063832730.1">
    <property type="nucleotide sequence ID" value="NZ_CP020570.1"/>
</dbReference>
<dbReference type="EMBL" id="CP020570">
    <property type="protein sequence ID" value="ARF65148.1"/>
    <property type="molecule type" value="Genomic_DNA"/>
</dbReference>
<dbReference type="AlphaFoldDB" id="A0A1V0UJN9"/>
<dbReference type="Gene3D" id="3.90.550.10">
    <property type="entry name" value="Spore Coat Polysaccharide Biosynthesis Protein SpsA, Chain A"/>
    <property type="match status" value="1"/>
</dbReference>
<dbReference type="EC" id="2.7.7.24" evidence="3"/>